<reference evidence="2 3" key="1">
    <citation type="journal article" date="2013" name="Genome Announc.">
        <title>Draft Genome Sequence of the Moderately Halophilic Bacterium Marinobacter lipolyticus Strain SM19.</title>
        <authorList>
            <person name="Papke R.T."/>
            <person name="de la Haba R.R."/>
            <person name="Infante-Dominguez C."/>
            <person name="Perez D."/>
            <person name="Sanchez-Porro C."/>
            <person name="Lapierre P."/>
            <person name="Ventosa A."/>
        </authorList>
    </citation>
    <scope>NUCLEOTIDE SEQUENCE [LARGE SCALE GENOMIC DNA]</scope>
    <source>
        <strain evidence="2 3">SM19</strain>
    </source>
</reference>
<dbReference type="InterPro" id="IPR029044">
    <property type="entry name" value="Nucleotide-diphossugar_trans"/>
</dbReference>
<keyword evidence="2" id="KW-0808">Transferase</keyword>
<name>R8B5W0_9GAMM</name>
<dbReference type="PATRIC" id="fig|1318628.3.peg.232"/>
<evidence type="ECO:0000313" key="3">
    <source>
        <dbReference type="Proteomes" id="UP000016540"/>
    </source>
</evidence>
<dbReference type="OrthoDB" id="9802649at2"/>
<dbReference type="InterPro" id="IPR001173">
    <property type="entry name" value="Glyco_trans_2-like"/>
</dbReference>
<dbReference type="AlphaFoldDB" id="R8B5W0"/>
<accession>R8B5W0</accession>
<dbReference type="eggNOG" id="COG0463">
    <property type="taxonomic scope" value="Bacteria"/>
</dbReference>
<dbReference type="RefSeq" id="WP_012136224.1">
    <property type="nucleotide sequence ID" value="NZ_KE007306.1"/>
</dbReference>
<dbReference type="HOGENOM" id="CLU_025996_2_1_6"/>
<dbReference type="STRING" id="1318628.MARLIPOL_01180"/>
<sequence>MCTYYGDSFLPAQLDSIDRQSYPNIELWVSDDGGDSGTQEILRDFQVYFRPRNMRVLRGPGKGFVANFMSQLMNPAIDAEYFALSDQDDVWEKDKVAVAIDALSSVPDEKPAVYCSRTRLIDESGNDIGYSPLFSKQPSFRNALIQSIAGGNTMVLNRSARDMLIAANQSEVVCHDWWIYLLITGAGGTVIYDSNSKIGYRQHGRNLIGSGGGWVDRVKRGLMLMADRHRQWNRVNLKALSQTRALLTEENCRLCDEMAALGQKGWVGRLAFIRRAGLYRQTRLGTVSLYIAALFNKL</sequence>
<evidence type="ECO:0000259" key="1">
    <source>
        <dbReference type="Pfam" id="PF00535"/>
    </source>
</evidence>
<organism evidence="2 3">
    <name type="scientific">Marinobacter lipolyticus SM19</name>
    <dbReference type="NCBI Taxonomy" id="1318628"/>
    <lineage>
        <taxon>Bacteria</taxon>
        <taxon>Pseudomonadati</taxon>
        <taxon>Pseudomonadota</taxon>
        <taxon>Gammaproteobacteria</taxon>
        <taxon>Pseudomonadales</taxon>
        <taxon>Marinobacteraceae</taxon>
        <taxon>Marinobacter</taxon>
    </lineage>
</organism>
<dbReference type="Pfam" id="PF00535">
    <property type="entry name" value="Glycos_transf_2"/>
    <property type="match status" value="1"/>
</dbReference>
<dbReference type="Gene3D" id="3.90.550.10">
    <property type="entry name" value="Spore Coat Polysaccharide Biosynthesis Protein SpsA, Chain A"/>
    <property type="match status" value="1"/>
</dbReference>
<dbReference type="Proteomes" id="UP000016540">
    <property type="component" value="Unassembled WGS sequence"/>
</dbReference>
<feature type="domain" description="Glycosyltransferase 2-like" evidence="1">
    <location>
        <begin position="1"/>
        <end position="130"/>
    </location>
</feature>
<dbReference type="EMBL" id="ASAD01000003">
    <property type="protein sequence ID" value="EON93899.1"/>
    <property type="molecule type" value="Genomic_DNA"/>
</dbReference>
<dbReference type="SUPFAM" id="SSF53448">
    <property type="entry name" value="Nucleotide-diphospho-sugar transferases"/>
    <property type="match status" value="1"/>
</dbReference>
<keyword evidence="3" id="KW-1185">Reference proteome</keyword>
<dbReference type="GO" id="GO:0016740">
    <property type="term" value="F:transferase activity"/>
    <property type="evidence" value="ECO:0007669"/>
    <property type="project" value="UniProtKB-KW"/>
</dbReference>
<proteinExistence type="predicted"/>
<dbReference type="CDD" id="cd04196">
    <property type="entry name" value="GT_2_like_d"/>
    <property type="match status" value="1"/>
</dbReference>
<protein>
    <submittedName>
        <fullName evidence="2">Glycosyl transferase family protein</fullName>
    </submittedName>
</protein>
<evidence type="ECO:0000313" key="2">
    <source>
        <dbReference type="EMBL" id="EON93899.1"/>
    </source>
</evidence>
<comment type="caution">
    <text evidence="2">The sequence shown here is derived from an EMBL/GenBank/DDBJ whole genome shotgun (WGS) entry which is preliminary data.</text>
</comment>
<gene>
    <name evidence="2" type="ORF">MARLIPOL_01180</name>
</gene>